<dbReference type="GO" id="GO:0022857">
    <property type="term" value="F:transmembrane transporter activity"/>
    <property type="evidence" value="ECO:0007669"/>
    <property type="project" value="InterPro"/>
</dbReference>
<feature type="transmembrane region" description="Helical" evidence="6">
    <location>
        <begin position="183"/>
        <end position="205"/>
    </location>
</feature>
<evidence type="ECO:0000313" key="7">
    <source>
        <dbReference type="EMBL" id="NKC66972.1"/>
    </source>
</evidence>
<dbReference type="Pfam" id="PF02653">
    <property type="entry name" value="BPD_transp_2"/>
    <property type="match status" value="1"/>
</dbReference>
<feature type="transmembrane region" description="Helical" evidence="6">
    <location>
        <begin position="27"/>
        <end position="47"/>
    </location>
</feature>
<evidence type="ECO:0000256" key="6">
    <source>
        <dbReference type="SAM" id="Phobius"/>
    </source>
</evidence>
<evidence type="ECO:0000256" key="1">
    <source>
        <dbReference type="ARBA" id="ARBA00004651"/>
    </source>
</evidence>
<reference evidence="7 8" key="1">
    <citation type="submission" date="2020-03" db="EMBL/GenBank/DDBJ databases">
        <title>Bacterial samples isolated from urine from healthy bovine heifers (Gyr breed).</title>
        <authorList>
            <person name="Giannattasio-Ferraz S."/>
            <person name="Maskeri L."/>
            <person name="Penido A."/>
            <person name="Barbosa-Stancioli E.F."/>
            <person name="Putonti C."/>
        </authorList>
    </citation>
    <scope>NUCLEOTIDE SEQUENCE [LARGE SCALE GENOMIC DNA]</scope>
    <source>
        <strain evidence="7 8">UFMG-H7</strain>
    </source>
</reference>
<keyword evidence="5 6" id="KW-0472">Membrane</keyword>
<dbReference type="PANTHER" id="PTHR32196">
    <property type="entry name" value="ABC TRANSPORTER PERMEASE PROTEIN YPHD-RELATED-RELATED"/>
    <property type="match status" value="1"/>
</dbReference>
<keyword evidence="3 6" id="KW-0812">Transmembrane</keyword>
<evidence type="ECO:0000313" key="8">
    <source>
        <dbReference type="Proteomes" id="UP000521358"/>
    </source>
</evidence>
<evidence type="ECO:0000256" key="4">
    <source>
        <dbReference type="ARBA" id="ARBA00022989"/>
    </source>
</evidence>
<protein>
    <submittedName>
        <fullName evidence="7">ABC transporter permease</fullName>
    </submittedName>
</protein>
<sequence>MSKMNDNKAEKSNSANKVLNKAFFQKYLIIFVLIAMFIVLTGMNSNFLTLNNVLNLLTQTSIYGILALGLFIVLVSKGIDLSVGSTLAFAGITAGTISQTQEAVDKIFPSLGMSPLFVTILVALIIGGLIGLINGLFIAYTGIPPFIATLGSQIAIRGAALMISNGKPVSNINPAINVLGDRLFGFLPVPVLIYVGVIVFMWILMNYTTFGKSIYAIGGNVEAAEISGIKVKRNIVIVYIISGVFAGLSSLIYIGRTGGSIQPAAGTMYETTAIAAATIGGTSHSGGIGTVWGVVVGALILGTLTNGFTLLGIDAYVQQIIQGVIIIGAVVLDMRKNKRA</sequence>
<dbReference type="GO" id="GO:0005886">
    <property type="term" value="C:plasma membrane"/>
    <property type="evidence" value="ECO:0007669"/>
    <property type="project" value="UniProtKB-SubCell"/>
</dbReference>
<feature type="transmembrane region" description="Helical" evidence="6">
    <location>
        <begin position="116"/>
        <end position="140"/>
    </location>
</feature>
<comment type="subcellular location">
    <subcellularLocation>
        <location evidence="1">Cell membrane</location>
        <topology evidence="1">Multi-pass membrane protein</topology>
    </subcellularLocation>
</comment>
<comment type="caution">
    <text evidence="7">The sequence shown here is derived from an EMBL/GenBank/DDBJ whole genome shotgun (WGS) entry which is preliminary data.</text>
</comment>
<feature type="transmembrane region" description="Helical" evidence="6">
    <location>
        <begin position="53"/>
        <end position="75"/>
    </location>
</feature>
<gene>
    <name evidence="7" type="ORF">HED35_02610</name>
</gene>
<proteinExistence type="predicted"/>
<dbReference type="InterPro" id="IPR001851">
    <property type="entry name" value="ABC_transp_permease"/>
</dbReference>
<dbReference type="EMBL" id="JAAVMB010000002">
    <property type="protein sequence ID" value="NKC66972.1"/>
    <property type="molecule type" value="Genomic_DNA"/>
</dbReference>
<organism evidence="7 8">
    <name type="scientific">Vagococcus fluvialis</name>
    <dbReference type="NCBI Taxonomy" id="2738"/>
    <lineage>
        <taxon>Bacteria</taxon>
        <taxon>Bacillati</taxon>
        <taxon>Bacillota</taxon>
        <taxon>Bacilli</taxon>
        <taxon>Lactobacillales</taxon>
        <taxon>Enterococcaceae</taxon>
        <taxon>Vagococcus</taxon>
    </lineage>
</organism>
<feature type="transmembrane region" description="Helical" evidence="6">
    <location>
        <begin position="316"/>
        <end position="334"/>
    </location>
</feature>
<evidence type="ECO:0000256" key="5">
    <source>
        <dbReference type="ARBA" id="ARBA00023136"/>
    </source>
</evidence>
<name>A0A7X6D723_9ENTE</name>
<evidence type="ECO:0000256" key="2">
    <source>
        <dbReference type="ARBA" id="ARBA00022475"/>
    </source>
</evidence>
<feature type="transmembrane region" description="Helical" evidence="6">
    <location>
        <begin position="235"/>
        <end position="254"/>
    </location>
</feature>
<keyword evidence="4 6" id="KW-1133">Transmembrane helix</keyword>
<evidence type="ECO:0000256" key="3">
    <source>
        <dbReference type="ARBA" id="ARBA00022692"/>
    </source>
</evidence>
<dbReference type="Proteomes" id="UP000521358">
    <property type="component" value="Unassembled WGS sequence"/>
</dbReference>
<dbReference type="CDD" id="cd06579">
    <property type="entry name" value="TM_PBP1_transp_AraH_like"/>
    <property type="match status" value="1"/>
</dbReference>
<dbReference type="AlphaFoldDB" id="A0A7X6D723"/>
<keyword evidence="2" id="KW-1003">Cell membrane</keyword>
<accession>A0A7X6D723</accession>